<organism evidence="3 4">
    <name type="scientific">Clostridium disporicum</name>
    <dbReference type="NCBI Taxonomy" id="84024"/>
    <lineage>
        <taxon>Bacteria</taxon>
        <taxon>Bacillati</taxon>
        <taxon>Bacillota</taxon>
        <taxon>Clostridia</taxon>
        <taxon>Eubacteriales</taxon>
        <taxon>Clostridiaceae</taxon>
        <taxon>Clostridium</taxon>
    </lineage>
</organism>
<proteinExistence type="predicted"/>
<dbReference type="CDD" id="cd24138">
    <property type="entry name" value="TtcA-like"/>
    <property type="match status" value="1"/>
</dbReference>
<sequence length="246" mass="28123">MMQKLLSKTRQAINDFNMIEENDKIAVGLSGGKDSVTLLHILKNYQKFSPVKFELIAITLNPGGVDNGPLHELCKNLEVPFYEVQTDIAKIVFDIRNEKNPCSLCAKLRRGALNGTAQDLGCTKVALGHHKDDAVETFAMTMFYEGRINCFSPKSYMEKFDVTIIRPMVYIDEYMIKRAVKTYNYPIIKNPCPADGHTKRQDMKELIKDLNNTFPNFKEKLFSALNNSEQLFIWDKNEIAKINSKE</sequence>
<evidence type="ECO:0000313" key="4">
    <source>
        <dbReference type="Proteomes" id="UP000095558"/>
    </source>
</evidence>
<gene>
    <name evidence="3" type="primary">ttcA_1</name>
    <name evidence="3" type="ORF">ERS852470_01833</name>
</gene>
<evidence type="ECO:0000256" key="1">
    <source>
        <dbReference type="ARBA" id="ARBA00022679"/>
    </source>
</evidence>
<dbReference type="Gene3D" id="3.40.50.620">
    <property type="entry name" value="HUPs"/>
    <property type="match status" value="1"/>
</dbReference>
<dbReference type="PANTHER" id="PTHR43686:SF1">
    <property type="entry name" value="AMINOTRAN_5 DOMAIN-CONTAINING PROTEIN"/>
    <property type="match status" value="1"/>
</dbReference>
<name>A0A174DN33_9CLOT</name>
<dbReference type="STRING" id="84024.ERS852471_01327"/>
<dbReference type="InterPro" id="IPR011063">
    <property type="entry name" value="TilS/TtcA_N"/>
</dbReference>
<dbReference type="GO" id="GO:0016740">
    <property type="term" value="F:transferase activity"/>
    <property type="evidence" value="ECO:0007669"/>
    <property type="project" value="UniProtKB-KW"/>
</dbReference>
<dbReference type="PANTHER" id="PTHR43686">
    <property type="entry name" value="SULFURTRANSFERASE-RELATED"/>
    <property type="match status" value="1"/>
</dbReference>
<keyword evidence="1" id="KW-0808">Transferase</keyword>
<dbReference type="Proteomes" id="UP000095558">
    <property type="component" value="Unassembled WGS sequence"/>
</dbReference>
<reference evidence="3 4" key="1">
    <citation type="submission" date="2015-09" db="EMBL/GenBank/DDBJ databases">
        <authorList>
            <consortium name="Pathogen Informatics"/>
        </authorList>
    </citation>
    <scope>NUCLEOTIDE SEQUENCE [LARGE SCALE GENOMIC DNA]</scope>
    <source>
        <strain evidence="3 4">2789STDY5834855</strain>
    </source>
</reference>
<dbReference type="InterPro" id="IPR035107">
    <property type="entry name" value="tRNA_thiolation_TtcA_Ctu1"/>
</dbReference>
<dbReference type="SUPFAM" id="SSF52402">
    <property type="entry name" value="Adenine nucleotide alpha hydrolases-like"/>
    <property type="match status" value="1"/>
</dbReference>
<protein>
    <submittedName>
        <fullName evidence="3">Exoenzyme S synthesis protein B</fullName>
    </submittedName>
</protein>
<evidence type="ECO:0000313" key="3">
    <source>
        <dbReference type="EMBL" id="CUO25416.1"/>
    </source>
</evidence>
<dbReference type="EMBL" id="CYZV01000018">
    <property type="protein sequence ID" value="CUO25416.1"/>
    <property type="molecule type" value="Genomic_DNA"/>
</dbReference>
<dbReference type="Pfam" id="PF01171">
    <property type="entry name" value="ATP_bind_3"/>
    <property type="match status" value="1"/>
</dbReference>
<dbReference type="AlphaFoldDB" id="A0A174DN33"/>
<accession>A0A174DN33</accession>
<dbReference type="GO" id="GO:0008033">
    <property type="term" value="P:tRNA processing"/>
    <property type="evidence" value="ECO:0007669"/>
    <property type="project" value="InterPro"/>
</dbReference>
<dbReference type="PIRSF" id="PIRSF004976">
    <property type="entry name" value="ATPase_YdaO"/>
    <property type="match status" value="1"/>
</dbReference>
<feature type="domain" description="tRNA(Ile)-lysidine/2-thiocytidine synthase N-terminal" evidence="2">
    <location>
        <begin position="24"/>
        <end position="193"/>
    </location>
</feature>
<evidence type="ECO:0000259" key="2">
    <source>
        <dbReference type="Pfam" id="PF01171"/>
    </source>
</evidence>
<dbReference type="InterPro" id="IPR014729">
    <property type="entry name" value="Rossmann-like_a/b/a_fold"/>
</dbReference>